<sequence length="131" mass="15487">MSSFIHTEKEFNKLGKFFKDEIKLDSELTDNIIFNLYQFEIISVNARYEENNPADIQMYKGFKYDELELLTGYDALKLLDSIKYQAADMKSEILWETVLNVHQKLTNGIIKVQSLEKDYQETAEYEMSTCW</sequence>
<dbReference type="AlphaFoldDB" id="A0A0M2NXS0"/>
<organism evidence="1 2">
    <name type="scientific">Staphylococcus cohnii subsp. cohnii</name>
    <dbReference type="NCBI Taxonomy" id="74704"/>
    <lineage>
        <taxon>Bacteria</taxon>
        <taxon>Bacillati</taxon>
        <taxon>Bacillota</taxon>
        <taxon>Bacilli</taxon>
        <taxon>Bacillales</taxon>
        <taxon>Staphylococcaceae</taxon>
        <taxon>Staphylococcus</taxon>
        <taxon>Staphylococcus cohnii species complex</taxon>
    </lineage>
</organism>
<dbReference type="PATRIC" id="fig|74704.6.peg.2372"/>
<proteinExistence type="predicted"/>
<name>A0A0M2NXS0_STACC</name>
<evidence type="ECO:0000313" key="1">
    <source>
        <dbReference type="EMBL" id="KKI64767.1"/>
    </source>
</evidence>
<dbReference type="RefSeq" id="WP_046467671.1">
    <property type="nucleotide sequence ID" value="NZ_LAKJ01000006.1"/>
</dbReference>
<dbReference type="EMBL" id="LAKJ01000006">
    <property type="protein sequence ID" value="KKI64767.1"/>
    <property type="molecule type" value="Genomic_DNA"/>
</dbReference>
<gene>
    <name evidence="1" type="ORF">UF66_2288</name>
</gene>
<dbReference type="Proteomes" id="UP000034455">
    <property type="component" value="Unassembled WGS sequence"/>
</dbReference>
<protein>
    <submittedName>
        <fullName evidence="1">Uncharacterized protein</fullName>
    </submittedName>
</protein>
<evidence type="ECO:0000313" key="2">
    <source>
        <dbReference type="Proteomes" id="UP000034455"/>
    </source>
</evidence>
<reference evidence="1 2" key="1">
    <citation type="submission" date="2015-03" db="EMBL/GenBank/DDBJ databases">
        <title>Genome Assembly of Staphylococcus cohnii subsp. cohnii strain G22B2.</title>
        <authorList>
            <person name="Nair G."/>
            <person name="Kaur G."/>
            <person name="Khatri I."/>
            <person name="Singh N.K."/>
            <person name="Sathyabama S."/>
            <person name="Maurya S.K."/>
            <person name="Subramanian S."/>
            <person name="Agrewala J.N."/>
            <person name="Mayilraj S."/>
        </authorList>
    </citation>
    <scope>NUCLEOTIDE SEQUENCE [LARGE SCALE GENOMIC DNA]</scope>
    <source>
        <strain evidence="1 2">G22B2</strain>
    </source>
</reference>
<accession>A0A0M2NXS0</accession>
<comment type="caution">
    <text evidence="1">The sequence shown here is derived from an EMBL/GenBank/DDBJ whole genome shotgun (WGS) entry which is preliminary data.</text>
</comment>